<dbReference type="PROSITE" id="PS51257">
    <property type="entry name" value="PROKAR_LIPOPROTEIN"/>
    <property type="match status" value="1"/>
</dbReference>
<feature type="signal peptide" evidence="1">
    <location>
        <begin position="1"/>
        <end position="23"/>
    </location>
</feature>
<name>A0A2S7K879_9PROT</name>
<dbReference type="CDD" id="cd02947">
    <property type="entry name" value="TRX_family"/>
    <property type="match status" value="1"/>
</dbReference>
<dbReference type="SUPFAM" id="SSF52833">
    <property type="entry name" value="Thioredoxin-like"/>
    <property type="match status" value="1"/>
</dbReference>
<feature type="chain" id="PRO_5015604570" evidence="1">
    <location>
        <begin position="24"/>
        <end position="193"/>
    </location>
</feature>
<comment type="caution">
    <text evidence="2">The sequence shown here is derived from an EMBL/GenBank/DDBJ whole genome shotgun (WGS) entry which is preliminary data.</text>
</comment>
<dbReference type="AlphaFoldDB" id="A0A2S7K879"/>
<evidence type="ECO:0000313" key="2">
    <source>
        <dbReference type="EMBL" id="PQA88669.1"/>
    </source>
</evidence>
<reference evidence="2 3" key="1">
    <citation type="submission" date="2017-12" db="EMBL/GenBank/DDBJ databases">
        <authorList>
            <person name="Hurst M.R.H."/>
        </authorList>
    </citation>
    <scope>NUCLEOTIDE SEQUENCE [LARGE SCALE GENOMIC DNA]</scope>
    <source>
        <strain evidence="2 3">SY-3-19</strain>
    </source>
</reference>
<keyword evidence="3" id="KW-1185">Reference proteome</keyword>
<organism evidence="2 3">
    <name type="scientific">Hyphococcus luteus</name>
    <dbReference type="NCBI Taxonomy" id="2058213"/>
    <lineage>
        <taxon>Bacteria</taxon>
        <taxon>Pseudomonadati</taxon>
        <taxon>Pseudomonadota</taxon>
        <taxon>Alphaproteobacteria</taxon>
        <taxon>Parvularculales</taxon>
        <taxon>Parvularculaceae</taxon>
        <taxon>Hyphococcus</taxon>
    </lineage>
</organism>
<gene>
    <name evidence="2" type="ORF">CW354_10365</name>
</gene>
<dbReference type="InterPro" id="IPR036249">
    <property type="entry name" value="Thioredoxin-like_sf"/>
</dbReference>
<sequence length="193" mass="20565">MTMKTRLFLALAAAVFISGCAVAKTATGAAAGVGKTAVKTTAGVTGDVAGAAFASGDNDDGDPRPFEADRNAMMDVDAALQAAKVSRRNVLLVLGANWCHDSRGLAAQFERPELSEVIAQGYELVWVDTGYRDRNLDVAARFGVMELYGTPTVLIVSPEGALLNRDSVHDWRKAASTPYEETLSYFRQYAGGR</sequence>
<dbReference type="EMBL" id="PJCH01000005">
    <property type="protein sequence ID" value="PQA88669.1"/>
    <property type="molecule type" value="Genomic_DNA"/>
</dbReference>
<proteinExistence type="predicted"/>
<dbReference type="Pfam" id="PF13899">
    <property type="entry name" value="Thioredoxin_7"/>
    <property type="match status" value="1"/>
</dbReference>
<accession>A0A2S7K879</accession>
<dbReference type="Proteomes" id="UP000239504">
    <property type="component" value="Unassembled WGS sequence"/>
</dbReference>
<dbReference type="OrthoDB" id="7629852at2"/>
<evidence type="ECO:0000256" key="1">
    <source>
        <dbReference type="SAM" id="SignalP"/>
    </source>
</evidence>
<protein>
    <submittedName>
        <fullName evidence="2">Thioredoxin family protein</fullName>
    </submittedName>
</protein>
<keyword evidence="1" id="KW-0732">Signal</keyword>
<evidence type="ECO:0000313" key="3">
    <source>
        <dbReference type="Proteomes" id="UP000239504"/>
    </source>
</evidence>
<dbReference type="Gene3D" id="3.40.30.10">
    <property type="entry name" value="Glutaredoxin"/>
    <property type="match status" value="1"/>
</dbReference>